<organism evidence="1">
    <name type="scientific">Thermofilum pendens</name>
    <dbReference type="NCBI Taxonomy" id="2269"/>
    <lineage>
        <taxon>Archaea</taxon>
        <taxon>Thermoproteota</taxon>
        <taxon>Thermoprotei</taxon>
        <taxon>Thermofilales</taxon>
        <taxon>Thermofilaceae</taxon>
        <taxon>Thermofilum</taxon>
    </lineage>
</organism>
<reference evidence="1" key="1">
    <citation type="journal article" date="2020" name="mSystems">
        <title>Genome- and Community-Level Interaction Insights into Carbon Utilization and Element Cycling Functions of Hydrothermarchaeota in Hydrothermal Sediment.</title>
        <authorList>
            <person name="Zhou Z."/>
            <person name="Liu Y."/>
            <person name="Xu W."/>
            <person name="Pan J."/>
            <person name="Luo Z.H."/>
            <person name="Li M."/>
        </authorList>
    </citation>
    <scope>NUCLEOTIDE SEQUENCE [LARGE SCALE GENOMIC DNA]</scope>
    <source>
        <strain evidence="1">SpSt-735</strain>
    </source>
</reference>
<comment type="caution">
    <text evidence="1">The sequence shown here is derived from an EMBL/GenBank/DDBJ whole genome shotgun (WGS) entry which is preliminary data.</text>
</comment>
<dbReference type="AlphaFoldDB" id="A0A7C4BA95"/>
<dbReference type="EMBL" id="DTFI01000080">
    <property type="protein sequence ID" value="HGI43378.1"/>
    <property type="molecule type" value="Genomic_DNA"/>
</dbReference>
<accession>A0A7C4BA95</accession>
<protein>
    <recommendedName>
        <fullName evidence="2">Clan AA aspartic protease</fullName>
    </recommendedName>
</protein>
<gene>
    <name evidence="1" type="ORF">ENV17_03215</name>
</gene>
<proteinExistence type="predicted"/>
<evidence type="ECO:0008006" key="2">
    <source>
        <dbReference type="Google" id="ProtNLM"/>
    </source>
</evidence>
<name>A0A7C4BA95_THEPE</name>
<sequence>MSCSETYDATRRPPAPIVRAELENPVTGRKLSVIPYLDTGFDGTLLLTSDLWEELELGLVEVDEEVYALHGGYLPVRLTPALARVTICGVWHGLVKVYLHPLAKRTLLGRGIANELYAYLAGPERRLLLSSSPPGELHVQRQG</sequence>
<evidence type="ECO:0000313" key="1">
    <source>
        <dbReference type="EMBL" id="HGI43378.1"/>
    </source>
</evidence>